<dbReference type="HOGENOM" id="CLU_1373040_0_0_1"/>
<dbReference type="AlphaFoldDB" id="M5CFU2"/>
<reference evidence="1 2" key="1">
    <citation type="journal article" date="2013" name="J. Biotechnol.">
        <title>Establishment and interpretation of the genome sequence of the phytopathogenic fungus Rhizoctonia solani AG1-IB isolate 7/3/14.</title>
        <authorList>
            <person name="Wibberg D.W."/>
            <person name="Jelonek L.J."/>
            <person name="Rupp O.R."/>
            <person name="Hennig M.H."/>
            <person name="Eikmeyer F.E."/>
            <person name="Goesmann A.G."/>
            <person name="Hartmann A.H."/>
            <person name="Borriss R.B."/>
            <person name="Grosch R.G."/>
            <person name="Puehler A.P."/>
            <person name="Schlueter A.S."/>
        </authorList>
    </citation>
    <scope>NUCLEOTIDE SEQUENCE [LARGE SCALE GENOMIC DNA]</scope>
    <source>
        <strain evidence="2">AG1-IB / isolate 7/3/14</strain>
    </source>
</reference>
<gene>
    <name evidence="1" type="ORF">BN14_09073</name>
</gene>
<evidence type="ECO:0000313" key="2">
    <source>
        <dbReference type="Proteomes" id="UP000012065"/>
    </source>
</evidence>
<proteinExistence type="predicted"/>
<accession>M5CFU2</accession>
<organism evidence="1 2">
    <name type="scientific">Thanatephorus cucumeris (strain AG1-IB / isolate 7/3/14)</name>
    <name type="common">Lettuce bottom rot fungus</name>
    <name type="synonym">Rhizoctonia solani</name>
    <dbReference type="NCBI Taxonomy" id="1108050"/>
    <lineage>
        <taxon>Eukaryota</taxon>
        <taxon>Fungi</taxon>
        <taxon>Dikarya</taxon>
        <taxon>Basidiomycota</taxon>
        <taxon>Agaricomycotina</taxon>
        <taxon>Agaricomycetes</taxon>
        <taxon>Cantharellales</taxon>
        <taxon>Ceratobasidiaceae</taxon>
        <taxon>Rhizoctonia</taxon>
        <taxon>Rhizoctonia solani AG-1</taxon>
    </lineage>
</organism>
<dbReference type="Proteomes" id="UP000012065">
    <property type="component" value="Unassembled WGS sequence"/>
</dbReference>
<protein>
    <submittedName>
        <fullName evidence="1">Uncharacterized protein</fullName>
    </submittedName>
</protein>
<comment type="caution">
    <text evidence="1">The sequence shown here is derived from an EMBL/GenBank/DDBJ whole genome shotgun (WGS) entry which is preliminary data.</text>
</comment>
<evidence type="ECO:0000313" key="1">
    <source>
        <dbReference type="EMBL" id="CCO34962.1"/>
    </source>
</evidence>
<name>M5CFU2_THACB</name>
<sequence length="199" mass="22853">MQTPFKQELPLLALPPPPSSDATCECTSYWRGDRWYIKEIIIRLNVTDAAEKASLMGGAKVAMQLVGPCRLRLSIADYVHIVNIPFPVKESDVKVRIARKSSYIEMVTTPYQPWYGGGYPQSLFPILLDPPRPWNVHHIPLEKLPLIELSKDMVEYIVPHMALQHSDRERKIMFDPKYVPRDHLHALKVGVNILVQEFK</sequence>
<dbReference type="EMBL" id="CAOJ01013901">
    <property type="protein sequence ID" value="CCO34962.1"/>
    <property type="molecule type" value="Genomic_DNA"/>
</dbReference>